<dbReference type="Gene3D" id="3.30.420.40">
    <property type="match status" value="2"/>
</dbReference>
<dbReference type="PATRIC" id="fig|37916.4.peg.3152"/>
<proteinExistence type="inferred from homology"/>
<dbReference type="EMBL" id="JYNL01000029">
    <property type="protein sequence ID" value="KMO75559.1"/>
    <property type="molecule type" value="Genomic_DNA"/>
</dbReference>
<reference evidence="2 3" key="1">
    <citation type="journal article" date="2015" name="Genome Biol. Evol.">
        <title>Characterization of Three Mycobacterium spp. with Potential Use in Bioremediation by Genome Sequencing and Comparative Genomics.</title>
        <authorList>
            <person name="Das S."/>
            <person name="Pettersson B.M."/>
            <person name="Behra P.R."/>
            <person name="Ramesh M."/>
            <person name="Dasgupta S."/>
            <person name="Bhattacharya A."/>
            <person name="Kirsebom L.A."/>
        </authorList>
    </citation>
    <scope>NUCLEOTIDE SEQUENCE [LARGE SCALE GENOMIC DNA]</scope>
    <source>
        <strain evidence="2 3">DSM 43826</strain>
    </source>
</reference>
<dbReference type="GO" id="GO:0009384">
    <property type="term" value="F:N-acylmannosamine kinase activity"/>
    <property type="evidence" value="ECO:0007669"/>
    <property type="project" value="UniProtKB-EC"/>
</dbReference>
<comment type="caution">
    <text evidence="2">The sequence shown here is derived from an EMBL/GenBank/DDBJ whole genome shotgun (WGS) entry which is preliminary data.</text>
</comment>
<dbReference type="SUPFAM" id="SSF53067">
    <property type="entry name" value="Actin-like ATPase domain"/>
    <property type="match status" value="2"/>
</dbReference>
<keyword evidence="3" id="KW-1185">Reference proteome</keyword>
<comment type="similarity">
    <text evidence="1">Belongs to the ROK (NagC/XylR) family.</text>
</comment>
<sequence>MSALRSSADIEALVENDANAAALGEARFGAARDRAVVVCITVGTGIGVGVVRDGILVHGAHGTHPEAGHVVVDPDGPLCYCGAHGCVEVLASATAVVTAATAAGVIGAGGTAKQVHDATGADPRAAAIVARAHNALAALARTLVAVHAGRSVDAGAAVF</sequence>
<dbReference type="InterPro" id="IPR049874">
    <property type="entry name" value="ROK_cs"/>
</dbReference>
<dbReference type="AlphaFoldDB" id="A0A0J6VZL5"/>
<dbReference type="EC" id="2.7.1.60" evidence="2"/>
<dbReference type="PROSITE" id="PS01125">
    <property type="entry name" value="ROK"/>
    <property type="match status" value="1"/>
</dbReference>
<keyword evidence="2" id="KW-0418">Kinase</keyword>
<dbReference type="Proteomes" id="UP000036513">
    <property type="component" value="Unassembled WGS sequence"/>
</dbReference>
<gene>
    <name evidence="2" type="primary">nanK_1</name>
    <name evidence="2" type="ORF">MCHLDSM_03224</name>
</gene>
<evidence type="ECO:0000256" key="1">
    <source>
        <dbReference type="ARBA" id="ARBA00006479"/>
    </source>
</evidence>
<dbReference type="PANTHER" id="PTHR18964">
    <property type="entry name" value="ROK (REPRESSOR, ORF, KINASE) FAMILY"/>
    <property type="match status" value="1"/>
</dbReference>
<accession>A0A0J6VZL5</accession>
<dbReference type="STRING" id="37916.MCHLDSM_03224"/>
<evidence type="ECO:0000313" key="3">
    <source>
        <dbReference type="Proteomes" id="UP000036513"/>
    </source>
</evidence>
<evidence type="ECO:0000313" key="2">
    <source>
        <dbReference type="EMBL" id="KMO75559.1"/>
    </source>
</evidence>
<dbReference type="SMR" id="A0A0J6VZL5"/>
<organism evidence="2 3">
    <name type="scientific">Mycolicibacterium chlorophenolicum</name>
    <dbReference type="NCBI Taxonomy" id="37916"/>
    <lineage>
        <taxon>Bacteria</taxon>
        <taxon>Bacillati</taxon>
        <taxon>Actinomycetota</taxon>
        <taxon>Actinomycetes</taxon>
        <taxon>Mycobacteriales</taxon>
        <taxon>Mycobacteriaceae</taxon>
        <taxon>Mycolicibacterium</taxon>
    </lineage>
</organism>
<keyword evidence="2" id="KW-0808">Transferase</keyword>
<name>A0A0J6VZL5_9MYCO</name>
<dbReference type="InterPro" id="IPR000600">
    <property type="entry name" value="ROK"/>
</dbReference>
<protein>
    <submittedName>
        <fullName evidence="2">N-acetylmannosamine kinase</fullName>
        <ecNumber evidence="2">2.7.1.60</ecNumber>
    </submittedName>
</protein>
<dbReference type="PANTHER" id="PTHR18964:SF149">
    <property type="entry name" value="BIFUNCTIONAL UDP-N-ACETYLGLUCOSAMINE 2-EPIMERASE_N-ACETYLMANNOSAMINE KINASE"/>
    <property type="match status" value="1"/>
</dbReference>
<dbReference type="InterPro" id="IPR043129">
    <property type="entry name" value="ATPase_NBD"/>
</dbReference>
<dbReference type="Pfam" id="PF00480">
    <property type="entry name" value="ROK"/>
    <property type="match status" value="1"/>
</dbReference>